<evidence type="ECO:0000256" key="6">
    <source>
        <dbReference type="ARBA" id="ARBA00022908"/>
    </source>
</evidence>
<keyword evidence="14" id="KW-1185">Reference proteome</keyword>
<feature type="domain" description="Integrase catalytic" evidence="12">
    <location>
        <begin position="202"/>
        <end position="301"/>
    </location>
</feature>
<accession>A0ABQ4Y003</accession>
<evidence type="ECO:0000256" key="2">
    <source>
        <dbReference type="ARBA" id="ARBA00022723"/>
    </source>
</evidence>
<dbReference type="Gene3D" id="3.30.420.10">
    <property type="entry name" value="Ribonuclease H-like superfamily/Ribonuclease H"/>
    <property type="match status" value="1"/>
</dbReference>
<keyword evidence="8" id="KW-0808">Transferase</keyword>
<evidence type="ECO:0000256" key="11">
    <source>
        <dbReference type="SAM" id="MobiDB-lite"/>
    </source>
</evidence>
<evidence type="ECO:0000313" key="13">
    <source>
        <dbReference type="EMBL" id="GJS70375.1"/>
    </source>
</evidence>
<dbReference type="InterPro" id="IPR036397">
    <property type="entry name" value="RNaseH_sf"/>
</dbReference>
<evidence type="ECO:0000256" key="8">
    <source>
        <dbReference type="ARBA" id="ARBA00022932"/>
    </source>
</evidence>
<dbReference type="SUPFAM" id="SSF53098">
    <property type="entry name" value="Ribonuclease H-like"/>
    <property type="match status" value="1"/>
</dbReference>
<dbReference type="PANTHER" id="PTHR42648:SF11">
    <property type="entry name" value="TRANSPOSON TY4-P GAG-POL POLYPROTEIN"/>
    <property type="match status" value="1"/>
</dbReference>
<evidence type="ECO:0000256" key="1">
    <source>
        <dbReference type="ARBA" id="ARBA00022722"/>
    </source>
</evidence>
<evidence type="ECO:0000259" key="12">
    <source>
        <dbReference type="PROSITE" id="PS50994"/>
    </source>
</evidence>
<proteinExistence type="predicted"/>
<comment type="caution">
    <text evidence="13">The sequence shown here is derived from an EMBL/GenBank/DDBJ whole genome shotgun (WGS) entry which is preliminary data.</text>
</comment>
<keyword evidence="8" id="KW-0548">Nucleotidyltransferase</keyword>
<dbReference type="CDD" id="cd09272">
    <property type="entry name" value="RNase_HI_RT_Ty1"/>
    <property type="match status" value="1"/>
</dbReference>
<dbReference type="InterPro" id="IPR039537">
    <property type="entry name" value="Retrotran_Ty1/copia-like"/>
</dbReference>
<keyword evidence="3" id="KW-0255">Endonuclease</keyword>
<organism evidence="13 14">
    <name type="scientific">Tanacetum coccineum</name>
    <dbReference type="NCBI Taxonomy" id="301880"/>
    <lineage>
        <taxon>Eukaryota</taxon>
        <taxon>Viridiplantae</taxon>
        <taxon>Streptophyta</taxon>
        <taxon>Embryophyta</taxon>
        <taxon>Tracheophyta</taxon>
        <taxon>Spermatophyta</taxon>
        <taxon>Magnoliopsida</taxon>
        <taxon>eudicotyledons</taxon>
        <taxon>Gunneridae</taxon>
        <taxon>Pentapetalae</taxon>
        <taxon>asterids</taxon>
        <taxon>campanulids</taxon>
        <taxon>Asterales</taxon>
        <taxon>Asteraceae</taxon>
        <taxon>Asteroideae</taxon>
        <taxon>Anthemideae</taxon>
        <taxon>Anthemidinae</taxon>
        <taxon>Tanacetum</taxon>
    </lineage>
</organism>
<dbReference type="InterPro" id="IPR001584">
    <property type="entry name" value="Integrase_cat-core"/>
</dbReference>
<keyword evidence="1" id="KW-0540">Nuclease</keyword>
<evidence type="ECO:0000256" key="3">
    <source>
        <dbReference type="ARBA" id="ARBA00022759"/>
    </source>
</evidence>
<dbReference type="PANTHER" id="PTHR42648">
    <property type="entry name" value="TRANSPOSASE, PUTATIVE-RELATED"/>
    <property type="match status" value="1"/>
</dbReference>
<dbReference type="EMBL" id="BQNB010009930">
    <property type="protein sequence ID" value="GJS70375.1"/>
    <property type="molecule type" value="Genomic_DNA"/>
</dbReference>
<protein>
    <submittedName>
        <fullName evidence="13">Retrovirus-related pol polyprotein from transposon TNT 1-94</fullName>
    </submittedName>
</protein>
<keyword evidence="7" id="KW-0695">RNA-directed DNA polymerase</keyword>
<keyword evidence="2" id="KW-0479">Metal-binding</keyword>
<reference evidence="13" key="1">
    <citation type="journal article" date="2022" name="Int. J. Mol. Sci.">
        <title>Draft Genome of Tanacetum Coccineum: Genomic Comparison of Closely Related Tanacetum-Family Plants.</title>
        <authorList>
            <person name="Yamashiro T."/>
            <person name="Shiraishi A."/>
            <person name="Nakayama K."/>
            <person name="Satake H."/>
        </authorList>
    </citation>
    <scope>NUCLEOTIDE SEQUENCE</scope>
</reference>
<sequence>MNEHEKSSSDKSNKKKEWKPSGKVFTTIRHRWLPTGWTFTIDGTKCHMTRITSTKVVPPKETMNLASWDLGLLTTQNPTEIRDPLFQILHLLLVTIAGHPNRPVVLGLGLLQAHERTTLSAHQLYDMLKSSPICLLSKASKTKSLLWHRRKSKKHTHKPKSEDSIQEKLYVLHMDLCGPMRIKSINGKKYILVIVDDYSRNIRTDNGTEFVNQTLKSFYEDVGISHQTSVAHTPQQNGIVKRQNQTLVEVARTMMIFSKAPLYLWAEAFDNDPFQDILILKPSSQESSSNVQPANPPFKHLNRWIKDHPLENVIDNPSQPVSTRCQLKTYVMWCFFDDFLTSVEPKNYTEALGIGNKAILVAKGFHQEEGIYFEESFAPVACIEVIQNLCCKCRQQEHAIYQIDVKTAFLNDELREEVYVSQPEGFVDLEHPNHVYRLNKALYGLKQAPRTCLRGIFINQTKYALEILKKYGMDFSNSVDTPMVERTKLDEDLWGTRVDATCYRGMIRSLMYLTSSRPDLVFAVCMCARYQAKPTKKHLHAHSRSKHIDVKYHFIKDQVENGEVELYFVRTEYQLVYIFTKALVRERFEFLINKPEMKSMSPETLKSLAEKNKE</sequence>
<gene>
    <name evidence="13" type="ORF">Tco_0703216</name>
</gene>
<evidence type="ECO:0000256" key="7">
    <source>
        <dbReference type="ARBA" id="ARBA00022918"/>
    </source>
</evidence>
<evidence type="ECO:0000313" key="14">
    <source>
        <dbReference type="Proteomes" id="UP001151760"/>
    </source>
</evidence>
<name>A0ABQ4Y003_9ASTR</name>
<keyword evidence="9" id="KW-0233">DNA recombination</keyword>
<keyword evidence="10" id="KW-0511">Multifunctional enzyme</keyword>
<feature type="compositionally biased region" description="Basic and acidic residues" evidence="11">
    <location>
        <begin position="1"/>
        <end position="12"/>
    </location>
</feature>
<keyword evidence="5" id="KW-0460">Magnesium</keyword>
<dbReference type="InterPro" id="IPR013103">
    <property type="entry name" value="RVT_2"/>
</dbReference>
<evidence type="ECO:0000256" key="5">
    <source>
        <dbReference type="ARBA" id="ARBA00022842"/>
    </source>
</evidence>
<keyword evidence="8" id="KW-0239">DNA-directed DNA polymerase</keyword>
<feature type="region of interest" description="Disordered" evidence="11">
    <location>
        <begin position="1"/>
        <end position="20"/>
    </location>
</feature>
<evidence type="ECO:0000256" key="4">
    <source>
        <dbReference type="ARBA" id="ARBA00022801"/>
    </source>
</evidence>
<keyword evidence="4" id="KW-0378">Hydrolase</keyword>
<evidence type="ECO:0000256" key="10">
    <source>
        <dbReference type="ARBA" id="ARBA00023268"/>
    </source>
</evidence>
<reference evidence="13" key="2">
    <citation type="submission" date="2022-01" db="EMBL/GenBank/DDBJ databases">
        <authorList>
            <person name="Yamashiro T."/>
            <person name="Shiraishi A."/>
            <person name="Satake H."/>
            <person name="Nakayama K."/>
        </authorList>
    </citation>
    <scope>NUCLEOTIDE SEQUENCE</scope>
</reference>
<keyword evidence="6" id="KW-0229">DNA integration</keyword>
<dbReference type="Proteomes" id="UP001151760">
    <property type="component" value="Unassembled WGS sequence"/>
</dbReference>
<evidence type="ECO:0000256" key="9">
    <source>
        <dbReference type="ARBA" id="ARBA00023172"/>
    </source>
</evidence>
<dbReference type="Pfam" id="PF07727">
    <property type="entry name" value="RVT_2"/>
    <property type="match status" value="1"/>
</dbReference>
<dbReference type="PROSITE" id="PS50994">
    <property type="entry name" value="INTEGRASE"/>
    <property type="match status" value="1"/>
</dbReference>
<dbReference type="InterPro" id="IPR012337">
    <property type="entry name" value="RNaseH-like_sf"/>
</dbReference>